<evidence type="ECO:0000313" key="3">
    <source>
        <dbReference type="Proteomes" id="UP000247465"/>
    </source>
</evidence>
<evidence type="ECO:0000313" key="2">
    <source>
        <dbReference type="EMBL" id="AWT60784.1"/>
    </source>
</evidence>
<dbReference type="Pfam" id="PF12705">
    <property type="entry name" value="PDDEXK_1"/>
    <property type="match status" value="1"/>
</dbReference>
<gene>
    <name evidence="2" type="ORF">DF168_02004</name>
</gene>
<dbReference type="KEGG" id="mtar:DF168_02004"/>
<name>A0A2Z4AK10_9BACT</name>
<organism evidence="2 3">
    <name type="scientific">Candidatus Moanibacter tarae</name>
    <dbReference type="NCBI Taxonomy" id="2200854"/>
    <lineage>
        <taxon>Bacteria</taxon>
        <taxon>Pseudomonadati</taxon>
        <taxon>Verrucomicrobiota</taxon>
        <taxon>Opitutia</taxon>
        <taxon>Puniceicoccales</taxon>
        <taxon>Puniceicoccales incertae sedis</taxon>
        <taxon>Candidatus Moanibacter</taxon>
    </lineage>
</organism>
<dbReference type="Proteomes" id="UP000247465">
    <property type="component" value="Chromosome"/>
</dbReference>
<feature type="domain" description="PD-(D/E)XK endonuclease-like" evidence="1">
    <location>
        <begin position="691"/>
        <end position="900"/>
    </location>
</feature>
<dbReference type="InterPro" id="IPR027417">
    <property type="entry name" value="P-loop_NTPase"/>
</dbReference>
<protein>
    <recommendedName>
        <fullName evidence="1">PD-(D/E)XK endonuclease-like domain-containing protein</fullName>
    </recommendedName>
</protein>
<evidence type="ECO:0000259" key="1">
    <source>
        <dbReference type="Pfam" id="PF12705"/>
    </source>
</evidence>
<dbReference type="SUPFAM" id="SSF52540">
    <property type="entry name" value="P-loop containing nucleoside triphosphate hydrolases"/>
    <property type="match status" value="1"/>
</dbReference>
<reference evidence="2 3" key="1">
    <citation type="submission" date="2018-06" db="EMBL/GenBank/DDBJ databases">
        <title>Draft Genome Sequence of a Novel Marine Bacterium Related to the Verrucomicrobia.</title>
        <authorList>
            <person name="Vosseberg J."/>
            <person name="Martijn J."/>
            <person name="Ettema T.J.G."/>
        </authorList>
    </citation>
    <scope>NUCLEOTIDE SEQUENCE [LARGE SCALE GENOMIC DNA]</scope>
    <source>
        <strain evidence="2">TARA_B100001123</strain>
    </source>
</reference>
<sequence length="989" mass="112104">MAMERVGLYRSQNFEDSWEVILHPWFREQNLGREVSAGTAAVIVPHVSCIAFLKARLLEQESGAFGIFFFTSRTLREFLLRNLATLPPLVSREDARLFVSLAAEKISETRVAQAVSHSPDSFLYILKQITGGGWELRDWENKEAENIARQFLRYLERAGMQTVQQADRRLLRESETMEPFFQRILVYGFSEREWPQLLLLRAAINFARRATVVLLEEGLDDSGRSWLGTWEEFFGNAETVASKRDREESGFDAVTDNLEGLIESGVGESLPKQVIYRVTENRDNEAKTIVAQALTFLSESDSVRVGIVFSRPSVLSRLVTDYLVTLRIPHYDSLGNVPGRGPIELILDMWIQLQEEQRLDSLLDFSCALATGGFLDPKISASLKTICENAAQEVLTDELAVLKAFVLQERMESPAASFFSWWVLFPKVASIGSLIDWTEKFLSLLDSPKVTSNLQRKAKDLEMLREIEVSRENFCQWLRDVFKDSQRIRNELGQNPFSRIHILSFDEFSGESWSHLIVGGLNSDEWPRSRVESGLFSGDQIGKLNQMVLKQGRQGEGHVVLEADNSWIHSSSDLRLSSLVHFSRLLRVPRRGLALTFSAEKRTATLEMGRPSEFLLKVYWVDKGSLLEGDELKTLIKKTNGWLDGMFSKTLDSRDQTDQMLSAFKARRDPEKPFSEYEFSYREPPSGGLSLSASAWDILMERPAEVWLNHVLKLRKRQNWSEKMGSNLAHGSWVHSWLRIGNERGEFIPFPKADDWRESARHSAHLTLDKVSLAYRKAGREVPDWWLSQWNEATEVAEQFLERLTGIAKWTHLASERPLPTNGAALLPDGTRLPIKGRMDLILANGSIEGCKCDDAWPADASAWIIDFKTSAGARPLTSRNFLKGYGLQIGLYAQSLATMGCQSISMSIALSHSPLRPQINQEDLTTANTLWQEIARVHNTGVVGQSSELRSNFSFKGDYPIATLQVDPAIIERKRAMKREGKKSQTEE</sequence>
<dbReference type="AlphaFoldDB" id="A0A2Z4AK10"/>
<dbReference type="InterPro" id="IPR038726">
    <property type="entry name" value="PDDEXK_AddAB-type"/>
</dbReference>
<dbReference type="EMBL" id="CP029803">
    <property type="protein sequence ID" value="AWT60784.1"/>
    <property type="molecule type" value="Genomic_DNA"/>
</dbReference>
<accession>A0A2Z4AK10</accession>
<proteinExistence type="predicted"/>